<evidence type="ECO:0000313" key="17">
    <source>
        <dbReference type="EMBL" id="KAF5182868.1"/>
    </source>
</evidence>
<comment type="subcellular location">
    <subcellularLocation>
        <location evidence="2">Membrane</location>
        <topology evidence="2">Single-pass membrane protein</topology>
    </subcellularLocation>
</comment>
<dbReference type="Gene3D" id="3.30.40.10">
    <property type="entry name" value="Zinc/RING finger domain, C3HC4 (zinc finger)"/>
    <property type="match status" value="1"/>
</dbReference>
<keyword evidence="11 15" id="KW-1133">Transmembrane helix</keyword>
<evidence type="ECO:0000313" key="18">
    <source>
        <dbReference type="Proteomes" id="UP000554482"/>
    </source>
</evidence>
<dbReference type="InterPro" id="IPR013083">
    <property type="entry name" value="Znf_RING/FYVE/PHD"/>
</dbReference>
<evidence type="ECO:0000256" key="3">
    <source>
        <dbReference type="ARBA" id="ARBA00004906"/>
    </source>
</evidence>
<organism evidence="17 18">
    <name type="scientific">Thalictrum thalictroides</name>
    <name type="common">Rue-anemone</name>
    <name type="synonym">Anemone thalictroides</name>
    <dbReference type="NCBI Taxonomy" id="46969"/>
    <lineage>
        <taxon>Eukaryota</taxon>
        <taxon>Viridiplantae</taxon>
        <taxon>Streptophyta</taxon>
        <taxon>Embryophyta</taxon>
        <taxon>Tracheophyta</taxon>
        <taxon>Spermatophyta</taxon>
        <taxon>Magnoliopsida</taxon>
        <taxon>Ranunculales</taxon>
        <taxon>Ranunculaceae</taxon>
        <taxon>Thalictroideae</taxon>
        <taxon>Thalictrum</taxon>
    </lineage>
</organism>
<dbReference type="GO" id="GO:0016020">
    <property type="term" value="C:membrane"/>
    <property type="evidence" value="ECO:0007669"/>
    <property type="project" value="UniProtKB-SubCell"/>
</dbReference>
<comment type="caution">
    <text evidence="17">The sequence shown here is derived from an EMBL/GenBank/DDBJ whole genome shotgun (WGS) entry which is preliminary data.</text>
</comment>
<keyword evidence="5" id="KW-0808">Transferase</keyword>
<evidence type="ECO:0000256" key="8">
    <source>
        <dbReference type="ARBA" id="ARBA00022771"/>
    </source>
</evidence>
<dbReference type="GO" id="GO:0016567">
    <property type="term" value="P:protein ubiquitination"/>
    <property type="evidence" value="ECO:0007669"/>
    <property type="project" value="UniProtKB-UniPathway"/>
</dbReference>
<dbReference type="AlphaFoldDB" id="A0A7J6VE18"/>
<evidence type="ECO:0000256" key="6">
    <source>
        <dbReference type="ARBA" id="ARBA00022692"/>
    </source>
</evidence>
<evidence type="ECO:0000256" key="10">
    <source>
        <dbReference type="ARBA" id="ARBA00022833"/>
    </source>
</evidence>
<dbReference type="GO" id="GO:0061630">
    <property type="term" value="F:ubiquitin protein ligase activity"/>
    <property type="evidence" value="ECO:0007669"/>
    <property type="project" value="UniProtKB-EC"/>
</dbReference>
<feature type="domain" description="RING-type" evidence="16">
    <location>
        <begin position="143"/>
        <end position="185"/>
    </location>
</feature>
<dbReference type="UniPathway" id="UPA00143"/>
<feature type="compositionally biased region" description="Low complexity" evidence="14">
    <location>
        <begin position="204"/>
        <end position="213"/>
    </location>
</feature>
<keyword evidence="10" id="KW-0862">Zinc</keyword>
<feature type="region of interest" description="Disordered" evidence="14">
    <location>
        <begin position="85"/>
        <end position="106"/>
    </location>
</feature>
<dbReference type="SUPFAM" id="SSF57850">
    <property type="entry name" value="RING/U-box"/>
    <property type="match status" value="1"/>
</dbReference>
<dbReference type="EC" id="2.3.2.27" evidence="4"/>
<dbReference type="EMBL" id="JABWDY010034205">
    <property type="protein sequence ID" value="KAF5182868.1"/>
    <property type="molecule type" value="Genomic_DNA"/>
</dbReference>
<comment type="catalytic activity">
    <reaction evidence="1">
        <text>S-ubiquitinyl-[E2 ubiquitin-conjugating enzyme]-L-cysteine + [acceptor protein]-L-lysine = [E2 ubiquitin-conjugating enzyme]-L-cysteine + N(6)-ubiquitinyl-[acceptor protein]-L-lysine.</text>
        <dbReference type="EC" id="2.3.2.27"/>
    </reaction>
</comment>
<accession>A0A7J6VE18</accession>
<dbReference type="PROSITE" id="PS50089">
    <property type="entry name" value="ZF_RING_2"/>
    <property type="match status" value="1"/>
</dbReference>
<evidence type="ECO:0000256" key="12">
    <source>
        <dbReference type="ARBA" id="ARBA00023136"/>
    </source>
</evidence>
<evidence type="ECO:0000256" key="4">
    <source>
        <dbReference type="ARBA" id="ARBA00012483"/>
    </source>
</evidence>
<keyword evidence="7" id="KW-0479">Metal-binding</keyword>
<dbReference type="CDD" id="cd16461">
    <property type="entry name" value="RING-H2_EL5-like"/>
    <property type="match status" value="1"/>
</dbReference>
<comment type="pathway">
    <text evidence="3">Protein modification; protein ubiquitination.</text>
</comment>
<keyword evidence="6 15" id="KW-0812">Transmembrane</keyword>
<feature type="region of interest" description="Disordered" evidence="14">
    <location>
        <begin position="201"/>
        <end position="221"/>
    </location>
</feature>
<evidence type="ECO:0000256" key="1">
    <source>
        <dbReference type="ARBA" id="ARBA00000900"/>
    </source>
</evidence>
<name>A0A7J6VE18_THATH</name>
<keyword evidence="12 15" id="KW-0472">Membrane</keyword>
<evidence type="ECO:0000256" key="11">
    <source>
        <dbReference type="ARBA" id="ARBA00022989"/>
    </source>
</evidence>
<evidence type="ECO:0000256" key="2">
    <source>
        <dbReference type="ARBA" id="ARBA00004167"/>
    </source>
</evidence>
<keyword evidence="18" id="KW-1185">Reference proteome</keyword>
<evidence type="ECO:0000256" key="13">
    <source>
        <dbReference type="PROSITE-ProRule" id="PRU00175"/>
    </source>
</evidence>
<dbReference type="SMART" id="SM00184">
    <property type="entry name" value="RING"/>
    <property type="match status" value="1"/>
</dbReference>
<dbReference type="PANTHER" id="PTHR46913:SF22">
    <property type="entry name" value="RING-TYPE E3 UBIQUITIN TRANSFERASE"/>
    <property type="match status" value="1"/>
</dbReference>
<evidence type="ECO:0000256" key="14">
    <source>
        <dbReference type="SAM" id="MobiDB-lite"/>
    </source>
</evidence>
<dbReference type="Pfam" id="PF13639">
    <property type="entry name" value="zf-RING_2"/>
    <property type="match status" value="1"/>
</dbReference>
<evidence type="ECO:0000256" key="9">
    <source>
        <dbReference type="ARBA" id="ARBA00022786"/>
    </source>
</evidence>
<evidence type="ECO:0000256" key="15">
    <source>
        <dbReference type="SAM" id="Phobius"/>
    </source>
</evidence>
<dbReference type="Proteomes" id="UP000554482">
    <property type="component" value="Unassembled WGS sequence"/>
</dbReference>
<sequence>MASFGSPRTWVPYDNIKDCSQGFCSIYCPQWCYIIFPPPPPLAFSEDDSKTNFSPLVIAIIGILASAFLLVSYYTVISKYCGNRDSSRRNANNDASEEVDENQNQSNNELWQVSTAGLDEALIKLIAVCKYKKGDGLVEGADCSVCLSEFQEDESLRLLPKCSHAFHLSCIDTWLKSHSNCPLCRANVVISGPPQLQELTTVQESSSDNGSSTESEHDNHTVVVMVEDTESRNEESQEINLPNEAVPKIHSRALSDVGGSDNKDIIIEIKDLGLQPIRRSLSMDSSSQGRVSLADILILSTSEEDDSDIDIHQYQVGVESSSKHRVGERSKSKYRTSALHCVSSPTPMKRSLSSGRFLFTRQGRGRI</sequence>
<keyword evidence="8 13" id="KW-0863">Zinc-finger</keyword>
<evidence type="ECO:0000256" key="7">
    <source>
        <dbReference type="ARBA" id="ARBA00022723"/>
    </source>
</evidence>
<keyword evidence="9" id="KW-0833">Ubl conjugation pathway</keyword>
<feature type="transmembrane region" description="Helical" evidence="15">
    <location>
        <begin position="56"/>
        <end position="76"/>
    </location>
</feature>
<evidence type="ECO:0000259" key="16">
    <source>
        <dbReference type="PROSITE" id="PS50089"/>
    </source>
</evidence>
<dbReference type="InterPro" id="IPR001841">
    <property type="entry name" value="Znf_RING"/>
</dbReference>
<reference evidence="17 18" key="1">
    <citation type="submission" date="2020-06" db="EMBL/GenBank/DDBJ databases">
        <title>Transcriptomic and genomic resources for Thalictrum thalictroides and T. hernandezii: Facilitating candidate gene discovery in an emerging model plant lineage.</title>
        <authorList>
            <person name="Arias T."/>
            <person name="Riano-Pachon D.M."/>
            <person name="Di Stilio V.S."/>
        </authorList>
    </citation>
    <scope>NUCLEOTIDE SEQUENCE [LARGE SCALE GENOMIC DNA]</scope>
    <source>
        <strain evidence="18">cv. WT478/WT964</strain>
        <tissue evidence="17">Leaves</tissue>
    </source>
</reference>
<gene>
    <name evidence="17" type="ORF">FRX31_027550</name>
</gene>
<proteinExistence type="predicted"/>
<dbReference type="OrthoDB" id="9984778at2759"/>
<dbReference type="PANTHER" id="PTHR46913">
    <property type="entry name" value="RING-H2 FINGER PROTEIN ATL16"/>
    <property type="match status" value="1"/>
</dbReference>
<evidence type="ECO:0000256" key="5">
    <source>
        <dbReference type="ARBA" id="ARBA00022679"/>
    </source>
</evidence>
<dbReference type="GO" id="GO:0008270">
    <property type="term" value="F:zinc ion binding"/>
    <property type="evidence" value="ECO:0007669"/>
    <property type="project" value="UniProtKB-KW"/>
</dbReference>
<protein>
    <recommendedName>
        <fullName evidence="4">RING-type E3 ubiquitin transferase</fullName>
        <ecNumber evidence="4">2.3.2.27</ecNumber>
    </recommendedName>
</protein>
<dbReference type="InterPro" id="IPR044600">
    <property type="entry name" value="ATL1/ATL16-like"/>
</dbReference>
<dbReference type="FunFam" id="3.30.40.10:FF:000233">
    <property type="entry name" value="RING-H2 finger protein ATL54"/>
    <property type="match status" value="1"/>
</dbReference>